<reference evidence="2" key="1">
    <citation type="submission" date="2020-11" db="EMBL/GenBank/DDBJ databases">
        <title>Nocardioides sp. nov., isolated from Soil of Cynanchum wilfordii Hemsley rhizosphere.</title>
        <authorList>
            <person name="Lee J.-S."/>
            <person name="Suh M.K."/>
            <person name="Kim J.-S."/>
        </authorList>
    </citation>
    <scope>NUCLEOTIDE SEQUENCE</scope>
    <source>
        <strain evidence="2">KCTC 19275</strain>
    </source>
</reference>
<organism evidence="2 3">
    <name type="scientific">Nocardioides islandensis</name>
    <dbReference type="NCBI Taxonomy" id="433663"/>
    <lineage>
        <taxon>Bacteria</taxon>
        <taxon>Bacillati</taxon>
        <taxon>Actinomycetota</taxon>
        <taxon>Actinomycetes</taxon>
        <taxon>Propionibacteriales</taxon>
        <taxon>Nocardioidaceae</taxon>
        <taxon>Nocardioides</taxon>
    </lineage>
</organism>
<evidence type="ECO:0000313" key="3">
    <source>
        <dbReference type="Proteomes" id="UP000640489"/>
    </source>
</evidence>
<dbReference type="Gene3D" id="1.25.40.10">
    <property type="entry name" value="Tetratricopeptide repeat domain"/>
    <property type="match status" value="1"/>
</dbReference>
<dbReference type="SUPFAM" id="SSF48452">
    <property type="entry name" value="TPR-like"/>
    <property type="match status" value="2"/>
</dbReference>
<dbReference type="AlphaFoldDB" id="A0A930VI33"/>
<dbReference type="SMART" id="SM00028">
    <property type="entry name" value="TPR"/>
    <property type="match status" value="5"/>
</dbReference>
<dbReference type="RefSeq" id="WP_194708464.1">
    <property type="nucleotide sequence ID" value="NZ_JADKPN010000014.1"/>
</dbReference>
<dbReference type="Pfam" id="PF13424">
    <property type="entry name" value="TPR_12"/>
    <property type="match status" value="1"/>
</dbReference>
<proteinExistence type="predicted"/>
<keyword evidence="3" id="KW-1185">Reference proteome</keyword>
<dbReference type="Pfam" id="PF12770">
    <property type="entry name" value="CHAT"/>
    <property type="match status" value="1"/>
</dbReference>
<dbReference type="Proteomes" id="UP000640489">
    <property type="component" value="Unassembled WGS sequence"/>
</dbReference>
<feature type="domain" description="CHAT" evidence="1">
    <location>
        <begin position="615"/>
        <end position="840"/>
    </location>
</feature>
<dbReference type="InterPro" id="IPR024983">
    <property type="entry name" value="CHAT_dom"/>
</dbReference>
<dbReference type="EMBL" id="JADKPN010000014">
    <property type="protein sequence ID" value="MBF4765278.1"/>
    <property type="molecule type" value="Genomic_DNA"/>
</dbReference>
<dbReference type="InterPro" id="IPR019734">
    <property type="entry name" value="TPR_rpt"/>
</dbReference>
<accession>A0A930VI33</accession>
<name>A0A930VI33_9ACTN</name>
<protein>
    <submittedName>
        <fullName evidence="2">CHAT domain-containing protein</fullName>
    </submittedName>
</protein>
<dbReference type="PANTHER" id="PTHR10098:SF108">
    <property type="entry name" value="TETRATRICOPEPTIDE REPEAT PROTEIN 28"/>
    <property type="match status" value="1"/>
</dbReference>
<dbReference type="InterPro" id="IPR011990">
    <property type="entry name" value="TPR-like_helical_dom_sf"/>
</dbReference>
<evidence type="ECO:0000259" key="1">
    <source>
        <dbReference type="Pfam" id="PF12770"/>
    </source>
</evidence>
<gene>
    <name evidence="2" type="ORF">ISU07_19265</name>
</gene>
<comment type="caution">
    <text evidence="2">The sequence shown here is derived from an EMBL/GenBank/DDBJ whole genome shotgun (WGS) entry which is preliminary data.</text>
</comment>
<dbReference type="PANTHER" id="PTHR10098">
    <property type="entry name" value="RAPSYN-RELATED"/>
    <property type="match status" value="1"/>
</dbReference>
<evidence type="ECO:0000313" key="2">
    <source>
        <dbReference type="EMBL" id="MBF4765278.1"/>
    </source>
</evidence>
<sequence>MGSTVDRSTVADLLRLAIAEPDRAEREAGEILASDPGPWEESVARQARGIVLRDRGLIEGALAELRRAIRLARRAGDPDREADVRATLGVTLVMSGRSGAGLDQLDRAVHAATESATLARILMRRANMHYFFLERPHEAVVDLEQALPRLRSAGDRVWEARTLNVLGLSYLALGRTDEAAQAVGEADELFVREGQAVEAVVTLHNRGFIAYCSGDLPRSLRLYDDAAARYAVLQLDPQKLVSDRCDALLTAGLAEEAAELVTARVRAGSLLPVEHAELLLALATAELARGDARAALESASRARSLFRRQRRDWWADHAELLVLLARHGTGRPGRRLVGDAHALGTRLDEHGSDQAVEAWLLAGRAALAGGLDVAPQLLERAARFRRHSSALVRATGWRALALEREARGDSRGVLGACRLGLEALDEHRAGLGGSELRALANRHGDELAGLALHHAAEGTPRLLLAWSERWRATALAQPPVRPPDDREVARLLAALRDTRRRLTEARASGTDTVARLDDERARLELAIRQRARHVTGSSTELPRFDIDELIAGLGTRSFVQLVEVDGLIHVLLVAGGRVRRFRAGPVGDAEDLARIARFSLRQLARGRPVQLADIGERLQEALLGEAARALPDGPVVVSPTSRLHTAPWALLPALADVPFTVVPSASLWLRAQSSGPRSGRRVLIAGPGLETGGSEIAVLSERHPEALVLRDGSATVERCLAALDGAGIAHIAAHGRFREDSPMFSSLDVDDGPVTVHDLERLARAPYRLVLSACESGVVAPIGAGEMLGLASAMLSMGTAGIVSSVAAVNDAATAVVMLDVHRALDVGEDLGTVLLRARRLSHGDDLRRATAAAFLAIGA</sequence>